<dbReference type="RefSeq" id="WP_130023988.1">
    <property type="nucleotide sequence ID" value="NZ_SEWF01000069.1"/>
</dbReference>
<reference evidence="1 2" key="1">
    <citation type="submission" date="2019-02" db="EMBL/GenBank/DDBJ databases">
        <title>Bacterial novel species Emticicia sp. 17J42-9 isolated from soil.</title>
        <authorList>
            <person name="Jung H.-Y."/>
        </authorList>
    </citation>
    <scope>NUCLEOTIDE SEQUENCE [LARGE SCALE GENOMIC DNA]</scope>
    <source>
        <strain evidence="1 2">17J42-9</strain>
    </source>
</reference>
<protein>
    <submittedName>
        <fullName evidence="1">HAD-IIA family hydrolase</fullName>
    </submittedName>
</protein>
<dbReference type="NCBIfam" id="TIGR01460">
    <property type="entry name" value="HAD-SF-IIA"/>
    <property type="match status" value="1"/>
</dbReference>
<dbReference type="InterPro" id="IPR023214">
    <property type="entry name" value="HAD_sf"/>
</dbReference>
<dbReference type="GO" id="GO:0016791">
    <property type="term" value="F:phosphatase activity"/>
    <property type="evidence" value="ECO:0007669"/>
    <property type="project" value="TreeGrafter"/>
</dbReference>
<dbReference type="SFLD" id="SFLDG01129">
    <property type="entry name" value="C1.5:_HAD__Beta-PGM__Phosphata"/>
    <property type="match status" value="1"/>
</dbReference>
<evidence type="ECO:0000313" key="1">
    <source>
        <dbReference type="EMBL" id="RYU92840.1"/>
    </source>
</evidence>
<dbReference type="InterPro" id="IPR006357">
    <property type="entry name" value="HAD-SF_hydro_IIA"/>
</dbReference>
<keyword evidence="2" id="KW-1185">Reference proteome</keyword>
<dbReference type="PANTHER" id="PTHR19288:SF90">
    <property type="entry name" value="OS08G0542600 PROTEIN"/>
    <property type="match status" value="1"/>
</dbReference>
<dbReference type="Gene3D" id="3.40.50.1000">
    <property type="entry name" value="HAD superfamily/HAD-like"/>
    <property type="match status" value="2"/>
</dbReference>
<accession>A0A4V1ZCJ1</accession>
<dbReference type="SFLD" id="SFLDS00003">
    <property type="entry name" value="Haloacid_Dehalogenase"/>
    <property type="match status" value="1"/>
</dbReference>
<dbReference type="AlphaFoldDB" id="A0A4V1ZCJ1"/>
<dbReference type="Pfam" id="PF13344">
    <property type="entry name" value="Hydrolase_6"/>
    <property type="match status" value="1"/>
</dbReference>
<dbReference type="Pfam" id="PF13242">
    <property type="entry name" value="Hydrolase_like"/>
    <property type="match status" value="1"/>
</dbReference>
<comment type="caution">
    <text evidence="1">The sequence shown here is derived from an EMBL/GenBank/DDBJ whole genome shotgun (WGS) entry which is preliminary data.</text>
</comment>
<organism evidence="1 2">
    <name type="scientific">Emticicia agri</name>
    <dbReference type="NCBI Taxonomy" id="2492393"/>
    <lineage>
        <taxon>Bacteria</taxon>
        <taxon>Pseudomonadati</taxon>
        <taxon>Bacteroidota</taxon>
        <taxon>Cytophagia</taxon>
        <taxon>Cytophagales</taxon>
        <taxon>Leadbetterellaceae</taxon>
        <taxon>Emticicia</taxon>
    </lineage>
</organism>
<dbReference type="Proteomes" id="UP000293162">
    <property type="component" value="Unassembled WGS sequence"/>
</dbReference>
<proteinExistence type="predicted"/>
<dbReference type="GO" id="GO:0005737">
    <property type="term" value="C:cytoplasm"/>
    <property type="evidence" value="ECO:0007669"/>
    <property type="project" value="TreeGrafter"/>
</dbReference>
<evidence type="ECO:0000313" key="2">
    <source>
        <dbReference type="Proteomes" id="UP000293162"/>
    </source>
</evidence>
<dbReference type="SUPFAM" id="SSF56784">
    <property type="entry name" value="HAD-like"/>
    <property type="match status" value="1"/>
</dbReference>
<dbReference type="EMBL" id="SEWF01000069">
    <property type="protein sequence ID" value="RYU92840.1"/>
    <property type="molecule type" value="Genomic_DNA"/>
</dbReference>
<sequence length="281" mass="31147">MKIHDFKSVIDKYKVIFFDAYGVLKNYNGLIPGVEKTFQYLKDTNKEFYILTNDASRKPQQLADSYHQLGIPDIVVTNIISSGMLAMDYLRQKVKKGKVVFLGTEDSAYYIETLGLEAVPISELDLGHLSDIQALAFLDDEGFDWKTDLNKTINLLRRKNIPVIVANTDATYPVSKKEIAIAMGGLSAMIESIVGKQFVGFGKPDSQMFIFAYDHIKNAAIEKKDILMVGDTLHTDILGGNKFGLDTVLVLSGNTQAEDAEVKIQSSGIIPTYICESATVE</sequence>
<dbReference type="InterPro" id="IPR036412">
    <property type="entry name" value="HAD-like_sf"/>
</dbReference>
<dbReference type="OrthoDB" id="9810449at2"/>
<name>A0A4V1ZCJ1_9BACT</name>
<keyword evidence="1" id="KW-0378">Hydrolase</keyword>
<dbReference type="PANTHER" id="PTHR19288">
    <property type="entry name" value="4-NITROPHENYLPHOSPHATASE-RELATED"/>
    <property type="match status" value="1"/>
</dbReference>
<gene>
    <name evidence="1" type="ORF">EWM59_25095</name>
</gene>